<dbReference type="SMART" id="SM00088">
    <property type="entry name" value="PINT"/>
    <property type="match status" value="1"/>
</dbReference>
<dbReference type="Pfam" id="PF01399">
    <property type="entry name" value="PCI"/>
    <property type="match status" value="1"/>
</dbReference>
<evidence type="ECO:0000256" key="2">
    <source>
        <dbReference type="ARBA" id="ARBA00022490"/>
    </source>
</evidence>
<dbReference type="OrthoDB" id="10267031at2759"/>
<organism evidence="7 8">
    <name type="scientific">Patiria miniata</name>
    <name type="common">Bat star</name>
    <name type="synonym">Asterina miniata</name>
    <dbReference type="NCBI Taxonomy" id="46514"/>
    <lineage>
        <taxon>Eukaryota</taxon>
        <taxon>Metazoa</taxon>
        <taxon>Echinodermata</taxon>
        <taxon>Eleutherozoa</taxon>
        <taxon>Asterozoa</taxon>
        <taxon>Asteroidea</taxon>
        <taxon>Valvatacea</taxon>
        <taxon>Valvatida</taxon>
        <taxon>Asterinidae</taxon>
        <taxon>Patiria</taxon>
    </lineage>
</organism>
<evidence type="ECO:0000313" key="7">
    <source>
        <dbReference type="EnsemblMetazoa" id="XP_038077764.1"/>
    </source>
</evidence>
<accession>A0A914BNQ4</accession>
<comment type="subcellular location">
    <subcellularLocation>
        <location evidence="5">Cytoplasm</location>
    </subcellularLocation>
</comment>
<evidence type="ECO:0000313" key="8">
    <source>
        <dbReference type="Proteomes" id="UP000887568"/>
    </source>
</evidence>
<dbReference type="OMA" id="VCLKALW"/>
<dbReference type="GeneID" id="119745448"/>
<evidence type="ECO:0000256" key="1">
    <source>
        <dbReference type="ARBA" id="ARBA00008482"/>
    </source>
</evidence>
<evidence type="ECO:0000256" key="3">
    <source>
        <dbReference type="ARBA" id="ARBA00022540"/>
    </source>
</evidence>
<dbReference type="RefSeq" id="XP_038077764.1">
    <property type="nucleotide sequence ID" value="XM_038221836.1"/>
</dbReference>
<dbReference type="GO" id="GO:0033290">
    <property type="term" value="C:eukaryotic 48S preinitiation complex"/>
    <property type="evidence" value="ECO:0007669"/>
    <property type="project" value="UniProtKB-UniRule"/>
</dbReference>
<reference evidence="7" key="1">
    <citation type="submission" date="2022-11" db="UniProtKB">
        <authorList>
            <consortium name="EnsemblMetazoa"/>
        </authorList>
    </citation>
    <scope>IDENTIFICATION</scope>
</reference>
<keyword evidence="2 5" id="KW-0963">Cytoplasm</keyword>
<dbReference type="GO" id="GO:0003743">
    <property type="term" value="F:translation initiation factor activity"/>
    <property type="evidence" value="ECO:0007669"/>
    <property type="project" value="UniProtKB-UniRule"/>
</dbReference>
<evidence type="ECO:0000256" key="4">
    <source>
        <dbReference type="ARBA" id="ARBA00022917"/>
    </source>
</evidence>
<proteinExistence type="inferred from homology"/>
<dbReference type="CTD" id="10480"/>
<comment type="similarity">
    <text evidence="1">Belongs to the CSN7/EIF3M family. CSN7 subfamily.</text>
</comment>
<feature type="domain" description="PCI" evidence="6">
    <location>
        <begin position="181"/>
        <end position="340"/>
    </location>
</feature>
<dbReference type="Proteomes" id="UP000887568">
    <property type="component" value="Unplaced"/>
</dbReference>
<dbReference type="GO" id="GO:0071541">
    <property type="term" value="C:eukaryotic translation initiation factor 3 complex, eIF3m"/>
    <property type="evidence" value="ECO:0007669"/>
    <property type="project" value="UniProtKB-UniRule"/>
</dbReference>
<dbReference type="AlphaFoldDB" id="A0A914BNQ4"/>
<name>A0A914BNQ4_PATMI</name>
<sequence length="378" mass="43170">MSLPAFIDVAESEQASELRGFLKSRGAEISEENSEQGIHDDLEKIIRAAKVIWDLSDPAEIEGILNSILSLLIYQPPECLDNLAKMLSNLLVSAGKEEHAPLKIRVLSNLLYGVGVENILCHHIYTCMLKVAAQGKNTENVETDLEVVKKWTKKWELNRDQMIIVLRLLYDALKESKMSEASNKVMVELLGTYTEDNASQARDEAQRCIVNTLADPKAFLFDHLLTLRPVRFLEGELIHELLNIFVSGKLEGYINFFKSNQDFIKTLGLSHDQNMQKMRVLTFVSMAIEQKEIPFATIENELHITSDQVEGFIINVVKTKMVRARIDQLQKKVTINYVTLRTFGKQQWQQLREHLVDWQENLGLVQSRMENIVPIPIP</sequence>
<keyword evidence="3 5" id="KW-0396">Initiation factor</keyword>
<comment type="function">
    <text evidence="5">Component of the eukaryotic translation initiation factor 3 (eIF-3) complex, which is involved in protein synthesis of a specialized repertoire of mRNAs and, together with other initiation factors, stimulates binding of mRNA and methionyl-tRNAi to the 40S ribosome. The eIF-3 complex specifically targets and initiates translation of a subset of mRNAs involved in cell proliferation.</text>
</comment>
<evidence type="ECO:0000259" key="6">
    <source>
        <dbReference type="PROSITE" id="PS50250"/>
    </source>
</evidence>
<comment type="similarity">
    <text evidence="5">Belongs to the eIF-3 subunit M family.</text>
</comment>
<dbReference type="InterPro" id="IPR045237">
    <property type="entry name" value="COPS7/eIF3m"/>
</dbReference>
<evidence type="ECO:0000256" key="5">
    <source>
        <dbReference type="HAMAP-Rule" id="MF_03012"/>
    </source>
</evidence>
<dbReference type="Pfam" id="PF18005">
    <property type="entry name" value="eIF3m_C_helix"/>
    <property type="match status" value="1"/>
</dbReference>
<dbReference type="GO" id="GO:0016282">
    <property type="term" value="C:eukaryotic 43S preinitiation complex"/>
    <property type="evidence" value="ECO:0007669"/>
    <property type="project" value="UniProtKB-UniRule"/>
</dbReference>
<dbReference type="InterPro" id="IPR000717">
    <property type="entry name" value="PCI_dom"/>
</dbReference>
<dbReference type="InterPro" id="IPR027528">
    <property type="entry name" value="eIF3m"/>
</dbReference>
<dbReference type="PANTHER" id="PTHR15350">
    <property type="entry name" value="COP9 SIGNALOSOME COMPLEX SUBUNIT 7/DENDRITIC CELL PROTEIN GA17"/>
    <property type="match status" value="1"/>
</dbReference>
<keyword evidence="4 5" id="KW-0648">Protein biosynthesis</keyword>
<comment type="subunit">
    <text evidence="5">Component of the eukaryotic translation initiation factor 3 (eIF-3) complex.</text>
</comment>
<dbReference type="InterPro" id="IPR040750">
    <property type="entry name" value="eIF3m_C_helix"/>
</dbReference>
<dbReference type="PROSITE" id="PS50250">
    <property type="entry name" value="PCI"/>
    <property type="match status" value="1"/>
</dbReference>
<keyword evidence="8" id="KW-1185">Reference proteome</keyword>
<dbReference type="EnsemblMetazoa" id="XM_038221836.1">
    <property type="protein sequence ID" value="XP_038077764.1"/>
    <property type="gene ID" value="LOC119745448"/>
</dbReference>
<dbReference type="HAMAP" id="MF_03012">
    <property type="entry name" value="eIF3m"/>
    <property type="match status" value="1"/>
</dbReference>
<dbReference type="PANTHER" id="PTHR15350:SF2">
    <property type="entry name" value="EUKARYOTIC TRANSLATION INITIATION FACTOR 3 SUBUNIT M"/>
    <property type="match status" value="1"/>
</dbReference>
<dbReference type="GO" id="GO:0001732">
    <property type="term" value="P:formation of cytoplasmic translation initiation complex"/>
    <property type="evidence" value="ECO:0007669"/>
    <property type="project" value="UniProtKB-UniRule"/>
</dbReference>
<protein>
    <recommendedName>
        <fullName evidence="5">Eukaryotic translation initiation factor 3 subunit M</fullName>
        <shortName evidence="5">eIF3m</shortName>
    </recommendedName>
</protein>